<keyword evidence="1" id="KW-1133">Transmembrane helix</keyword>
<dbReference type="Proteomes" id="UP000322667">
    <property type="component" value="Chromosome D04"/>
</dbReference>
<organism evidence="2 3">
    <name type="scientific">Gossypium tomentosum</name>
    <name type="common">Hawaiian cotton</name>
    <name type="synonym">Gossypium sandvicense</name>
    <dbReference type="NCBI Taxonomy" id="34277"/>
    <lineage>
        <taxon>Eukaryota</taxon>
        <taxon>Viridiplantae</taxon>
        <taxon>Streptophyta</taxon>
        <taxon>Embryophyta</taxon>
        <taxon>Tracheophyta</taxon>
        <taxon>Spermatophyta</taxon>
        <taxon>Magnoliopsida</taxon>
        <taxon>eudicotyledons</taxon>
        <taxon>Gunneridae</taxon>
        <taxon>Pentapetalae</taxon>
        <taxon>rosids</taxon>
        <taxon>malvids</taxon>
        <taxon>Malvales</taxon>
        <taxon>Malvaceae</taxon>
        <taxon>Malvoideae</taxon>
        <taxon>Gossypium</taxon>
    </lineage>
</organism>
<evidence type="ECO:0000256" key="1">
    <source>
        <dbReference type="SAM" id="Phobius"/>
    </source>
</evidence>
<proteinExistence type="predicted"/>
<dbReference type="EMBL" id="CM017626">
    <property type="protein sequence ID" value="TYH76680.1"/>
    <property type="molecule type" value="Genomic_DNA"/>
</dbReference>
<evidence type="ECO:0000313" key="2">
    <source>
        <dbReference type="EMBL" id="TYH76680.1"/>
    </source>
</evidence>
<accession>A0A5D2LCD8</accession>
<feature type="transmembrane region" description="Helical" evidence="1">
    <location>
        <begin position="68"/>
        <end position="85"/>
    </location>
</feature>
<gene>
    <name evidence="2" type="ORF">ES332_D04G102800v1</name>
</gene>
<reference evidence="2 3" key="1">
    <citation type="submission" date="2019-07" db="EMBL/GenBank/DDBJ databases">
        <title>WGS assembly of Gossypium tomentosum.</title>
        <authorList>
            <person name="Chen Z.J."/>
            <person name="Sreedasyam A."/>
            <person name="Ando A."/>
            <person name="Song Q."/>
            <person name="De L."/>
            <person name="Hulse-Kemp A."/>
            <person name="Ding M."/>
            <person name="Ye W."/>
            <person name="Kirkbride R."/>
            <person name="Jenkins J."/>
            <person name="Plott C."/>
            <person name="Lovell J."/>
            <person name="Lin Y.-M."/>
            <person name="Vaughn R."/>
            <person name="Liu B."/>
            <person name="Li W."/>
            <person name="Simpson S."/>
            <person name="Scheffler B."/>
            <person name="Saski C."/>
            <person name="Grover C."/>
            <person name="Hu G."/>
            <person name="Conover J."/>
            <person name="Carlson J."/>
            <person name="Shu S."/>
            <person name="Boston L."/>
            <person name="Williams M."/>
            <person name="Peterson D."/>
            <person name="Mcgee K."/>
            <person name="Jones D."/>
            <person name="Wendel J."/>
            <person name="Stelly D."/>
            <person name="Grimwood J."/>
            <person name="Schmutz J."/>
        </authorList>
    </citation>
    <scope>NUCLEOTIDE SEQUENCE [LARGE SCALE GENOMIC DNA]</scope>
    <source>
        <strain evidence="2">7179.01</strain>
    </source>
</reference>
<sequence length="86" mass="10027">MIFSTPYSFFSVYSFSCSCSSSCSCFLLLKPQEIIFMEPLIPLCLLETSKEEHQYSGFHHKYKINRSLRVLSLLSFFGFSLLIFFI</sequence>
<protein>
    <submittedName>
        <fullName evidence="2">Uncharacterized protein</fullName>
    </submittedName>
</protein>
<keyword evidence="3" id="KW-1185">Reference proteome</keyword>
<keyword evidence="1" id="KW-0812">Transmembrane</keyword>
<dbReference type="AlphaFoldDB" id="A0A5D2LCD8"/>
<evidence type="ECO:0000313" key="3">
    <source>
        <dbReference type="Proteomes" id="UP000322667"/>
    </source>
</evidence>
<name>A0A5D2LCD8_GOSTO</name>
<keyword evidence="1" id="KW-0472">Membrane</keyword>